<dbReference type="InterPro" id="IPR027417">
    <property type="entry name" value="P-loop_NTPase"/>
</dbReference>
<feature type="transmembrane region" description="Helical" evidence="9">
    <location>
        <begin position="15"/>
        <end position="38"/>
    </location>
</feature>
<evidence type="ECO:0000256" key="7">
    <source>
        <dbReference type="ARBA" id="ARBA00022989"/>
    </source>
</evidence>
<dbReference type="GO" id="GO:0005886">
    <property type="term" value="C:plasma membrane"/>
    <property type="evidence" value="ECO:0007669"/>
    <property type="project" value="UniProtKB-SubCell"/>
</dbReference>
<keyword evidence="4 9" id="KW-0812">Transmembrane</keyword>
<accession>A0AA37V4Z2</accession>
<dbReference type="InterPro" id="IPR017871">
    <property type="entry name" value="ABC_transporter-like_CS"/>
</dbReference>
<dbReference type="InterPro" id="IPR036640">
    <property type="entry name" value="ABC1_TM_sf"/>
</dbReference>
<comment type="caution">
    <text evidence="12">The sequence shown here is derived from an EMBL/GenBank/DDBJ whole genome shotgun (WGS) entry which is preliminary data.</text>
</comment>
<reference evidence="12" key="1">
    <citation type="submission" date="2022-08" db="EMBL/GenBank/DDBJ databases">
        <title>Draft genome sequencing of Roseisolibacter agri AW1220.</title>
        <authorList>
            <person name="Tobiishi Y."/>
            <person name="Tonouchi A."/>
        </authorList>
    </citation>
    <scope>NUCLEOTIDE SEQUENCE</scope>
    <source>
        <strain evidence="12">AW1220</strain>
    </source>
</reference>
<dbReference type="Gene3D" id="3.40.50.300">
    <property type="entry name" value="P-loop containing nucleotide triphosphate hydrolases"/>
    <property type="match status" value="1"/>
</dbReference>
<dbReference type="PROSITE" id="PS50893">
    <property type="entry name" value="ABC_TRANSPORTER_2"/>
    <property type="match status" value="1"/>
</dbReference>
<dbReference type="GO" id="GO:0005524">
    <property type="term" value="F:ATP binding"/>
    <property type="evidence" value="ECO:0007669"/>
    <property type="project" value="UniProtKB-KW"/>
</dbReference>
<evidence type="ECO:0000313" key="12">
    <source>
        <dbReference type="EMBL" id="GLC28527.1"/>
    </source>
</evidence>
<dbReference type="Proteomes" id="UP001161325">
    <property type="component" value="Unassembled WGS sequence"/>
</dbReference>
<keyword evidence="2" id="KW-0813">Transport</keyword>
<evidence type="ECO:0000256" key="5">
    <source>
        <dbReference type="ARBA" id="ARBA00022741"/>
    </source>
</evidence>
<feature type="transmembrane region" description="Helical" evidence="9">
    <location>
        <begin position="180"/>
        <end position="199"/>
    </location>
</feature>
<dbReference type="GO" id="GO:0015421">
    <property type="term" value="F:ABC-type oligopeptide transporter activity"/>
    <property type="evidence" value="ECO:0007669"/>
    <property type="project" value="TreeGrafter"/>
</dbReference>
<protein>
    <submittedName>
        <fullName evidence="12">Lipid A export permease/ATP-binding protein MsbA</fullName>
    </submittedName>
</protein>
<comment type="subcellular location">
    <subcellularLocation>
        <location evidence="1">Cell membrane</location>
        <topology evidence="1">Multi-pass membrane protein</topology>
    </subcellularLocation>
</comment>
<keyword evidence="6" id="KW-0067">ATP-binding</keyword>
<feature type="transmembrane region" description="Helical" evidence="9">
    <location>
        <begin position="262"/>
        <end position="282"/>
    </location>
</feature>
<dbReference type="Pfam" id="PF00664">
    <property type="entry name" value="ABC_membrane"/>
    <property type="match status" value="1"/>
</dbReference>
<dbReference type="InterPro" id="IPR003439">
    <property type="entry name" value="ABC_transporter-like_ATP-bd"/>
</dbReference>
<dbReference type="SUPFAM" id="SSF52540">
    <property type="entry name" value="P-loop containing nucleoside triphosphate hydrolases"/>
    <property type="match status" value="1"/>
</dbReference>
<feature type="domain" description="ABC transporter" evidence="10">
    <location>
        <begin position="358"/>
        <end position="601"/>
    </location>
</feature>
<dbReference type="EMBL" id="BRXS01000011">
    <property type="protein sequence ID" value="GLC28527.1"/>
    <property type="molecule type" value="Genomic_DNA"/>
</dbReference>
<dbReference type="Pfam" id="PF00005">
    <property type="entry name" value="ABC_tran"/>
    <property type="match status" value="1"/>
</dbReference>
<feature type="transmembrane region" description="Helical" evidence="9">
    <location>
        <begin position="155"/>
        <end position="174"/>
    </location>
</feature>
<name>A0AA37V4Z2_9BACT</name>
<dbReference type="PANTHER" id="PTHR43394">
    <property type="entry name" value="ATP-DEPENDENT PERMEASE MDL1, MITOCHONDRIAL"/>
    <property type="match status" value="1"/>
</dbReference>
<evidence type="ECO:0000256" key="6">
    <source>
        <dbReference type="ARBA" id="ARBA00022840"/>
    </source>
</evidence>
<feature type="domain" description="ABC transmembrane type-1" evidence="11">
    <location>
        <begin position="17"/>
        <end position="324"/>
    </location>
</feature>
<dbReference type="FunFam" id="3.40.50.300:FF:000221">
    <property type="entry name" value="Multidrug ABC transporter ATP-binding protein"/>
    <property type="match status" value="1"/>
</dbReference>
<dbReference type="InterPro" id="IPR011527">
    <property type="entry name" value="ABC1_TM_dom"/>
</dbReference>
<dbReference type="PANTHER" id="PTHR43394:SF1">
    <property type="entry name" value="ATP-BINDING CASSETTE SUB-FAMILY B MEMBER 10, MITOCHONDRIAL"/>
    <property type="match status" value="1"/>
</dbReference>
<dbReference type="InterPro" id="IPR039421">
    <property type="entry name" value="Type_1_exporter"/>
</dbReference>
<organism evidence="12 13">
    <name type="scientific">Roseisolibacter agri</name>
    <dbReference type="NCBI Taxonomy" id="2014610"/>
    <lineage>
        <taxon>Bacteria</taxon>
        <taxon>Pseudomonadati</taxon>
        <taxon>Gemmatimonadota</taxon>
        <taxon>Gemmatimonadia</taxon>
        <taxon>Gemmatimonadales</taxon>
        <taxon>Gemmatimonadaceae</taxon>
        <taxon>Roseisolibacter</taxon>
    </lineage>
</organism>
<dbReference type="GO" id="GO:0016887">
    <property type="term" value="F:ATP hydrolysis activity"/>
    <property type="evidence" value="ECO:0007669"/>
    <property type="project" value="InterPro"/>
</dbReference>
<keyword evidence="3" id="KW-1003">Cell membrane</keyword>
<keyword evidence="8 9" id="KW-0472">Membrane</keyword>
<evidence type="ECO:0000256" key="9">
    <source>
        <dbReference type="SAM" id="Phobius"/>
    </source>
</evidence>
<evidence type="ECO:0000256" key="8">
    <source>
        <dbReference type="ARBA" id="ARBA00023136"/>
    </source>
</evidence>
<dbReference type="PROSITE" id="PS50929">
    <property type="entry name" value="ABC_TM1F"/>
    <property type="match status" value="1"/>
</dbReference>
<dbReference type="PROSITE" id="PS00211">
    <property type="entry name" value="ABC_TRANSPORTER_1"/>
    <property type="match status" value="1"/>
</dbReference>
<keyword evidence="7 9" id="KW-1133">Transmembrane helix</keyword>
<sequence>MLARLLPFLRPHARLMAAAVACTIGAAVMDVFALTLLVPFLNALFGEKALAGETALNRLLDLLIGNLLVDGNPMASLQRVIIVILGAVTAKSVLSWLAGNFGATLQESVTRDLRNTTYAHLQRLPLGWFSRVKTGQILARVMQDTQQTKQVITELVTRSLLSATTVIVTIAAMVATSWSLTLLALVVAPLLIAALQPLLRKLRKGFRRTGDQQGELTAVVQESVSGIRLVKSFGGEAYEEGRFREASDRLARGLARVARTTYLAQPLTETIGTMIAVAVLWVGARQVLVGKSLSGADLIAFLILVMRMLQPLKQLSQVPTTAQQSLAAAERLFEILDEPTETARDRGTIAPARFAESLAFEGVGFAYPARPDDPEGEPRGVLRDVSLVARPGEVVALVGPSGAGKTTLVDLIPRFHEPTAGRITLDGVDTRDIRLDALRALVGIVSQDTVLFNDTVRANLAYGAGDRYTPAQIEAAARAANAHQFIAELPQGYDTVLGERGTRLSGGQRQRLAIARALLVDPPILILDEATSALDTESERLVQEAIDRLLADRTVFVIAHRLSTIVHADQILVLDRGAVVERGTHAELLARGGTYARLHALQFRETEVGV</sequence>
<dbReference type="SUPFAM" id="SSF90123">
    <property type="entry name" value="ABC transporter transmembrane region"/>
    <property type="match status" value="1"/>
</dbReference>
<dbReference type="SMART" id="SM00382">
    <property type="entry name" value="AAA"/>
    <property type="match status" value="1"/>
</dbReference>
<gene>
    <name evidence="12" type="primary">msbA_2</name>
    <name evidence="12" type="ORF">rosag_50400</name>
</gene>
<evidence type="ECO:0000256" key="2">
    <source>
        <dbReference type="ARBA" id="ARBA00022448"/>
    </source>
</evidence>
<evidence type="ECO:0000256" key="1">
    <source>
        <dbReference type="ARBA" id="ARBA00004651"/>
    </source>
</evidence>
<evidence type="ECO:0000259" key="11">
    <source>
        <dbReference type="PROSITE" id="PS50929"/>
    </source>
</evidence>
<dbReference type="AlphaFoldDB" id="A0AA37V4Z2"/>
<dbReference type="InterPro" id="IPR003593">
    <property type="entry name" value="AAA+_ATPase"/>
</dbReference>
<keyword evidence="5" id="KW-0547">Nucleotide-binding</keyword>
<dbReference type="CDD" id="cd18552">
    <property type="entry name" value="ABC_6TM_MsbA_like"/>
    <property type="match status" value="1"/>
</dbReference>
<proteinExistence type="predicted"/>
<evidence type="ECO:0000259" key="10">
    <source>
        <dbReference type="PROSITE" id="PS50893"/>
    </source>
</evidence>
<dbReference type="Gene3D" id="1.20.1560.10">
    <property type="entry name" value="ABC transporter type 1, transmembrane domain"/>
    <property type="match status" value="1"/>
</dbReference>
<evidence type="ECO:0000256" key="4">
    <source>
        <dbReference type="ARBA" id="ARBA00022692"/>
    </source>
</evidence>
<evidence type="ECO:0000256" key="3">
    <source>
        <dbReference type="ARBA" id="ARBA00022475"/>
    </source>
</evidence>
<keyword evidence="13" id="KW-1185">Reference proteome</keyword>
<evidence type="ECO:0000313" key="13">
    <source>
        <dbReference type="Proteomes" id="UP001161325"/>
    </source>
</evidence>